<dbReference type="InterPro" id="IPR041698">
    <property type="entry name" value="Methyltransf_25"/>
</dbReference>
<proteinExistence type="predicted"/>
<evidence type="ECO:0000256" key="1">
    <source>
        <dbReference type="ARBA" id="ARBA00022603"/>
    </source>
</evidence>
<dbReference type="EMBL" id="JAUEDM010000006">
    <property type="protein sequence ID" value="KAK3315158.1"/>
    <property type="molecule type" value="Genomic_DNA"/>
</dbReference>
<dbReference type="InterPro" id="IPR029063">
    <property type="entry name" value="SAM-dependent_MTases_sf"/>
</dbReference>
<evidence type="ECO:0000313" key="5">
    <source>
        <dbReference type="Proteomes" id="UP001283341"/>
    </source>
</evidence>
<dbReference type="AlphaFoldDB" id="A0AAE0HY85"/>
<reference evidence="4" key="1">
    <citation type="journal article" date="2023" name="Mol. Phylogenet. Evol.">
        <title>Genome-scale phylogeny and comparative genomics of the fungal order Sordariales.</title>
        <authorList>
            <person name="Hensen N."/>
            <person name="Bonometti L."/>
            <person name="Westerberg I."/>
            <person name="Brannstrom I.O."/>
            <person name="Guillou S."/>
            <person name="Cros-Aarteil S."/>
            <person name="Calhoun S."/>
            <person name="Haridas S."/>
            <person name="Kuo A."/>
            <person name="Mondo S."/>
            <person name="Pangilinan J."/>
            <person name="Riley R."/>
            <person name="LaButti K."/>
            <person name="Andreopoulos B."/>
            <person name="Lipzen A."/>
            <person name="Chen C."/>
            <person name="Yan M."/>
            <person name="Daum C."/>
            <person name="Ng V."/>
            <person name="Clum A."/>
            <person name="Steindorff A."/>
            <person name="Ohm R.A."/>
            <person name="Martin F."/>
            <person name="Silar P."/>
            <person name="Natvig D.O."/>
            <person name="Lalanne C."/>
            <person name="Gautier V."/>
            <person name="Ament-Velasquez S.L."/>
            <person name="Kruys A."/>
            <person name="Hutchinson M.I."/>
            <person name="Powell A.J."/>
            <person name="Barry K."/>
            <person name="Miller A.N."/>
            <person name="Grigoriev I.V."/>
            <person name="Debuchy R."/>
            <person name="Gladieux P."/>
            <person name="Hiltunen Thoren M."/>
            <person name="Johannesson H."/>
        </authorList>
    </citation>
    <scope>NUCLEOTIDE SEQUENCE</scope>
    <source>
        <strain evidence="4">CBS 118394</strain>
    </source>
</reference>
<protein>
    <submittedName>
        <fullName evidence="4">S-adenosyl-L-methionine-dependent methyltransferase</fullName>
    </submittedName>
</protein>
<dbReference type="InterPro" id="IPR051052">
    <property type="entry name" value="Diverse_substrate_MTase"/>
</dbReference>
<accession>A0AAE0HY85</accession>
<dbReference type="GO" id="GO:0032259">
    <property type="term" value="P:methylation"/>
    <property type="evidence" value="ECO:0007669"/>
    <property type="project" value="UniProtKB-KW"/>
</dbReference>
<comment type="caution">
    <text evidence="4">The sequence shown here is derived from an EMBL/GenBank/DDBJ whole genome shotgun (WGS) entry which is preliminary data.</text>
</comment>
<gene>
    <name evidence="4" type="ORF">B0H66DRAFT_628167</name>
</gene>
<dbReference type="SUPFAM" id="SSF53335">
    <property type="entry name" value="S-adenosyl-L-methionine-dependent methyltransferases"/>
    <property type="match status" value="1"/>
</dbReference>
<dbReference type="PANTHER" id="PTHR44942:SF4">
    <property type="entry name" value="METHYLTRANSFERASE TYPE 11 DOMAIN-CONTAINING PROTEIN"/>
    <property type="match status" value="1"/>
</dbReference>
<dbReference type="PANTHER" id="PTHR44942">
    <property type="entry name" value="METHYLTRANSF_11 DOMAIN-CONTAINING PROTEIN"/>
    <property type="match status" value="1"/>
</dbReference>
<keyword evidence="5" id="KW-1185">Reference proteome</keyword>
<name>A0AAE0HY85_9PEZI</name>
<dbReference type="Gene3D" id="3.40.50.150">
    <property type="entry name" value="Vaccinia Virus protein VP39"/>
    <property type="match status" value="1"/>
</dbReference>
<evidence type="ECO:0000256" key="2">
    <source>
        <dbReference type="ARBA" id="ARBA00022679"/>
    </source>
</evidence>
<organism evidence="4 5">
    <name type="scientific">Apodospora peruviana</name>
    <dbReference type="NCBI Taxonomy" id="516989"/>
    <lineage>
        <taxon>Eukaryota</taxon>
        <taxon>Fungi</taxon>
        <taxon>Dikarya</taxon>
        <taxon>Ascomycota</taxon>
        <taxon>Pezizomycotina</taxon>
        <taxon>Sordariomycetes</taxon>
        <taxon>Sordariomycetidae</taxon>
        <taxon>Sordariales</taxon>
        <taxon>Lasiosphaeriaceae</taxon>
        <taxon>Apodospora</taxon>
    </lineage>
</organism>
<dbReference type="Pfam" id="PF13649">
    <property type="entry name" value="Methyltransf_25"/>
    <property type="match status" value="1"/>
</dbReference>
<keyword evidence="1 4" id="KW-0489">Methyltransferase</keyword>
<feature type="domain" description="Methyltransferase" evidence="3">
    <location>
        <begin position="55"/>
        <end position="153"/>
    </location>
</feature>
<dbReference type="GO" id="GO:0008168">
    <property type="term" value="F:methyltransferase activity"/>
    <property type="evidence" value="ECO:0007669"/>
    <property type="project" value="UniProtKB-KW"/>
</dbReference>
<keyword evidence="2" id="KW-0808">Transferase</keyword>
<dbReference type="Proteomes" id="UP001283341">
    <property type="component" value="Unassembled WGS sequence"/>
</dbReference>
<sequence>MPADTAFNTGARKTDTSFWRRYVASRPSPPDSFFDFIHAYHERHSADGRTVLAHDVGTGPGNIAARLLSRYDRVIGSDVNEAALDAAPALLPPDQLARLGFVHAGAEDLASQPPEAIGGGLGTVDLVVVSECMPLLDAPKAMASFAALLRPGGTLAAYFYGRPLFASSDSRLDAACDAAYERVATRVSQLLWPIKDTPAYPFYKRGSEALASYLDSVAVPAGEWAAIERHKWNCDRPLIFAAAEGYDFPIEPGEDRRGPGESTFDRVDRQFWSEEWDFDHAKTFVESIFPKYQTRLGTHAAEIDRLFAELERAMGGRGIKRKVTFPVVLILASRK</sequence>
<dbReference type="CDD" id="cd02440">
    <property type="entry name" value="AdoMet_MTases"/>
    <property type="match status" value="1"/>
</dbReference>
<reference evidence="4" key="2">
    <citation type="submission" date="2023-06" db="EMBL/GenBank/DDBJ databases">
        <authorList>
            <consortium name="Lawrence Berkeley National Laboratory"/>
            <person name="Haridas S."/>
            <person name="Hensen N."/>
            <person name="Bonometti L."/>
            <person name="Westerberg I."/>
            <person name="Brannstrom I.O."/>
            <person name="Guillou S."/>
            <person name="Cros-Aarteil S."/>
            <person name="Calhoun S."/>
            <person name="Kuo A."/>
            <person name="Mondo S."/>
            <person name="Pangilinan J."/>
            <person name="Riley R."/>
            <person name="Labutti K."/>
            <person name="Andreopoulos B."/>
            <person name="Lipzen A."/>
            <person name="Chen C."/>
            <person name="Yanf M."/>
            <person name="Daum C."/>
            <person name="Ng V."/>
            <person name="Clum A."/>
            <person name="Steindorff A."/>
            <person name="Ohm R."/>
            <person name="Martin F."/>
            <person name="Silar P."/>
            <person name="Natvig D."/>
            <person name="Lalanne C."/>
            <person name="Gautier V."/>
            <person name="Ament-Velasquez S.L."/>
            <person name="Kruys A."/>
            <person name="Hutchinson M.I."/>
            <person name="Powell A.J."/>
            <person name="Barry K."/>
            <person name="Miller A.N."/>
            <person name="Grigoriev I.V."/>
            <person name="Debuchy R."/>
            <person name="Gladieux P."/>
            <person name="Thoren M.H."/>
            <person name="Johannesson H."/>
        </authorList>
    </citation>
    <scope>NUCLEOTIDE SEQUENCE</scope>
    <source>
        <strain evidence="4">CBS 118394</strain>
    </source>
</reference>
<evidence type="ECO:0000313" key="4">
    <source>
        <dbReference type="EMBL" id="KAK3315158.1"/>
    </source>
</evidence>
<evidence type="ECO:0000259" key="3">
    <source>
        <dbReference type="Pfam" id="PF13649"/>
    </source>
</evidence>